<dbReference type="Pfam" id="PF07687">
    <property type="entry name" value="M20_dimer"/>
    <property type="match status" value="1"/>
</dbReference>
<dbReference type="EMBL" id="CP128986">
    <property type="protein sequence ID" value="WOC11875.1"/>
    <property type="molecule type" value="Genomic_DNA"/>
</dbReference>
<evidence type="ECO:0000256" key="2">
    <source>
        <dbReference type="ARBA" id="ARBA00022723"/>
    </source>
</evidence>
<dbReference type="PANTHER" id="PTHR43808">
    <property type="entry name" value="ACETYLORNITHINE DEACETYLASE"/>
    <property type="match status" value="1"/>
</dbReference>
<reference evidence="6" key="1">
    <citation type="submission" date="2023-06" db="EMBL/GenBank/DDBJ databases">
        <title>Gordonia sp. nov. and Pseudochrobactrum sp. nov., two species isolated from the burying beetle Nicrophorus vespilloides.</title>
        <authorList>
            <person name="Poehlein A."/>
            <person name="Guzman J."/>
            <person name="Daniel R."/>
            <person name="Vilcinskas A."/>
        </authorList>
    </citation>
    <scope>NUCLEOTIDE SEQUENCE</scope>
    <source>
        <strain evidence="6">MP11Mi</strain>
    </source>
</reference>
<evidence type="ECO:0000259" key="5">
    <source>
        <dbReference type="Pfam" id="PF07687"/>
    </source>
</evidence>
<sequence>MTVGRDERLDQLLETVDSGAIDALTCALIAEPSINPGGTEAAAVRVLADACRAAGFDVDVVQAAPGRPNLFATARTGGSGPGLLFLGHSDVVPPGPDWSADPFVPRRVGDRIIGRGAADMKGGIAAAVAAMSVLARAGEFGIELSGPVGLVVTVDEEEHGTGVRHLVANPGLLSRVTGVDEFAGCIVAEPTRMEVVRGCRGASYFEIEVTGRAAHSGRPSDGVSAIDAAARVIEVIRADQERLAASPDALLGFGTWNVGTIEGGQGISVVAPSCSLGVDRRLMPGEDVNAVGDRLLADVHAAGIVVDGIGVTVTPTMFLPGFATDADHRLVSAASRAALDAPVGGWTAACDGGFVSTALGVPTVVLGPGDINTQAHQPDESISLSELVFAAQSYVRAAVDLLSDVR</sequence>
<dbReference type="SUPFAM" id="SSF55031">
    <property type="entry name" value="Bacterial exopeptidase dimerisation domain"/>
    <property type="match status" value="1"/>
</dbReference>
<dbReference type="Pfam" id="PF01546">
    <property type="entry name" value="Peptidase_M20"/>
    <property type="match status" value="1"/>
</dbReference>
<evidence type="ECO:0000313" key="6">
    <source>
        <dbReference type="EMBL" id="WOC11875.1"/>
    </source>
</evidence>
<dbReference type="AlphaFoldDB" id="A0AA97GUM2"/>
<gene>
    <name evidence="6" type="primary">argE</name>
    <name evidence="6" type="ORF">MP11Mi_09550</name>
</gene>
<dbReference type="InterPro" id="IPR011650">
    <property type="entry name" value="Peptidase_M20_dimer"/>
</dbReference>
<evidence type="ECO:0000256" key="3">
    <source>
        <dbReference type="ARBA" id="ARBA00022801"/>
    </source>
</evidence>
<dbReference type="GO" id="GO:0008777">
    <property type="term" value="F:acetylornithine deacetylase activity"/>
    <property type="evidence" value="ECO:0007669"/>
    <property type="project" value="UniProtKB-EC"/>
</dbReference>
<dbReference type="PANTHER" id="PTHR43808:SF32">
    <property type="entry name" value="ARGE_DAPE-RELATED DEACYLASE"/>
    <property type="match status" value="1"/>
</dbReference>
<feature type="domain" description="Peptidase M20 dimerisation" evidence="5">
    <location>
        <begin position="199"/>
        <end position="297"/>
    </location>
</feature>
<dbReference type="PROSITE" id="PS00758">
    <property type="entry name" value="ARGE_DAPE_CPG2_1"/>
    <property type="match status" value="1"/>
</dbReference>
<comment type="cofactor">
    <cofactor evidence="1">
        <name>Zn(2+)</name>
        <dbReference type="ChEBI" id="CHEBI:29105"/>
    </cofactor>
</comment>
<organism evidence="6">
    <name type="scientific">Gordonia sp. MP11Mi</name>
    <dbReference type="NCBI Taxonomy" id="3022769"/>
    <lineage>
        <taxon>Bacteria</taxon>
        <taxon>Bacillati</taxon>
        <taxon>Actinomycetota</taxon>
        <taxon>Actinomycetes</taxon>
        <taxon>Mycobacteriales</taxon>
        <taxon>Gordoniaceae</taxon>
        <taxon>Gordonia</taxon>
    </lineage>
</organism>
<keyword evidence="3 6" id="KW-0378">Hydrolase</keyword>
<keyword evidence="2" id="KW-0479">Metal-binding</keyword>
<name>A0AA97GUM2_9ACTN</name>
<dbReference type="InterPro" id="IPR050072">
    <property type="entry name" value="Peptidase_M20A"/>
</dbReference>
<evidence type="ECO:0000256" key="1">
    <source>
        <dbReference type="ARBA" id="ARBA00001947"/>
    </source>
</evidence>
<dbReference type="Gene3D" id="3.30.70.360">
    <property type="match status" value="1"/>
</dbReference>
<dbReference type="GO" id="GO:0046872">
    <property type="term" value="F:metal ion binding"/>
    <property type="evidence" value="ECO:0007669"/>
    <property type="project" value="UniProtKB-KW"/>
</dbReference>
<keyword evidence="4" id="KW-0862">Zinc</keyword>
<dbReference type="InterPro" id="IPR002933">
    <property type="entry name" value="Peptidase_M20"/>
</dbReference>
<proteinExistence type="predicted"/>
<dbReference type="InterPro" id="IPR001261">
    <property type="entry name" value="ArgE/DapE_CS"/>
</dbReference>
<dbReference type="InterPro" id="IPR036264">
    <property type="entry name" value="Bact_exopeptidase_dim_dom"/>
</dbReference>
<protein>
    <submittedName>
        <fullName evidence="6">Acetylornithine deacetylase</fullName>
        <ecNumber evidence="6">3.5.1.16</ecNumber>
    </submittedName>
</protein>
<accession>A0AA97GUM2</accession>
<evidence type="ECO:0000256" key="4">
    <source>
        <dbReference type="ARBA" id="ARBA00022833"/>
    </source>
</evidence>
<dbReference type="SUPFAM" id="SSF53187">
    <property type="entry name" value="Zn-dependent exopeptidases"/>
    <property type="match status" value="1"/>
</dbReference>
<dbReference type="RefSeq" id="WP_420041152.1">
    <property type="nucleotide sequence ID" value="NZ_CP128986.1"/>
</dbReference>
<dbReference type="EC" id="3.5.1.16" evidence="6"/>
<dbReference type="Gene3D" id="3.40.630.10">
    <property type="entry name" value="Zn peptidases"/>
    <property type="match status" value="1"/>
</dbReference>